<dbReference type="FunFam" id="3.30.200.20:FF:000003">
    <property type="entry name" value="Non-specific serine/threonine protein kinase"/>
    <property type="match status" value="1"/>
</dbReference>
<dbReference type="GO" id="GO:0005737">
    <property type="term" value="C:cytoplasm"/>
    <property type="evidence" value="ECO:0007669"/>
    <property type="project" value="UniProtKB-ARBA"/>
</dbReference>
<keyword evidence="14" id="KW-1185">Reference proteome</keyword>
<evidence type="ECO:0000256" key="4">
    <source>
        <dbReference type="ARBA" id="ARBA00022679"/>
    </source>
</evidence>
<protein>
    <recommendedName>
        <fullName evidence="1">non-specific serine/threonine protein kinase</fullName>
        <ecNumber evidence="1">2.7.11.1</ecNumber>
    </recommendedName>
</protein>
<sequence>MSSAATQSNSQRMQAPPSSYSPGIAARQYAQQSPQSRDPYYTNQNPSTSGTRQSPRRQDRQSGFDSQVASPLSQPYSSPSTNAYVSPGNTTYGGSQTSSRHRPTASDQYDGPPVPPPRSSSQQPSSPAVASPSTAPLETRAATARQSRQTANDARLYEGRSPGQVSQMANDAREVSSNTTASASHGRRRRPTSPDGPQTAISTGEPAKHPHISGQARSEGGMVAVAPPASLTRENSEIINRVVVSNPVVDIARVEDRMAEARPAPGATDSTGGSGMASVGSEVMDEGGRRRQDYSKQSSRRKDVQFGEYMLGQTLGEGEFGKVKLGWKKDGSVQVAIKLIRRESVATNPSRLPKIYREISILRELSHPNIVRLHEMVETDRHIGIILEYASGGELFDYILNHRYLKDPAARRLFAQLVSGIGYLHKKGIVHRDLKLENLLLDRNRNIIISDFGFANTFNPADELSDEIIYNLSNREFVKKYRLDRQDERGMRKGDLMQTSCGSPCYAAPELVVSDSLYTGRKVDVWSCGVILYAMLAGYLPFDDDPANPEGDNINLLYKYITTTALTFPEYVTPHARDLLRRILVPDPRKRADLFEVARHSWLSEYHHVVSHITSSTTNIADIANSTVPSENQEELQALARSASVREPTKTTNQSTPSPVGALNQQANLARVDEAESTTQRGSVNRHTIQPEYVEPQSHTTRGEAPATSPATRARNGSQGPAGAASQLPTRSKPLPQEPSVANEATKVADYPMIPPSNGQQRMPPPTRPARDVPRSVSDTAGAFSVATSQPPMTKTQATRPSTGNAPVTSASARSDPRLPTRGSYGQPVAPTVEAANAHGKVTQPTNGRGYNISAPIPQHGPSQSISRVPVPVRNNDTAPQAQAPPAKTHHRRSSTLSGLGERLFGRSGSVRSGKQQAEKWKKERKYPPTSMKEPYPIENPPRPSTDSKRSFSFVMGKKKSMDLESQQQLDEKPKRLSSLIPATFSFRGLMGGSKEEDTESESLAPEVGDFPQPPTSSSTQGRPSTSQAPRPSGQYPPEQEPSRTRSQPQPVGQDGQQDQPRPPRTNFSRPPQYQSGPPHVPTDAYGGTGVYTGSGGAYSEQYGSSTNPTRPLYPEGFNSQDASRPSTQQNRQGKGVLQKNNRNFNNSYDQGASRHEGSSGPARKVMDYFRRRKVKPDTYQ</sequence>
<evidence type="ECO:0000256" key="7">
    <source>
        <dbReference type="ARBA" id="ARBA00022840"/>
    </source>
</evidence>
<feature type="compositionally biased region" description="Polar residues" evidence="11">
    <location>
        <begin position="163"/>
        <end position="183"/>
    </location>
</feature>
<feature type="compositionally biased region" description="Low complexity" evidence="11">
    <location>
        <begin position="1048"/>
        <end position="1060"/>
    </location>
</feature>
<feature type="compositionally biased region" description="Polar residues" evidence="11">
    <location>
        <begin position="677"/>
        <end position="688"/>
    </location>
</feature>
<feature type="region of interest" description="Disordered" evidence="11">
    <location>
        <begin position="260"/>
        <end position="300"/>
    </location>
</feature>
<evidence type="ECO:0000256" key="10">
    <source>
        <dbReference type="PROSITE-ProRule" id="PRU10141"/>
    </source>
</evidence>
<dbReference type="PROSITE" id="PS00108">
    <property type="entry name" value="PROTEIN_KINASE_ST"/>
    <property type="match status" value="1"/>
</dbReference>
<dbReference type="AlphaFoldDB" id="A0A8H7E7D2"/>
<reference evidence="13" key="1">
    <citation type="submission" date="2020-02" db="EMBL/GenBank/DDBJ databases">
        <authorList>
            <person name="Palmer J.M."/>
        </authorList>
    </citation>
    <scope>NUCLEOTIDE SEQUENCE</scope>
    <source>
        <strain evidence="13">EPUS1.4</strain>
        <tissue evidence="13">Thallus</tissue>
    </source>
</reference>
<feature type="domain" description="Protein kinase" evidence="12">
    <location>
        <begin position="309"/>
        <end position="603"/>
    </location>
</feature>
<feature type="region of interest" description="Disordered" evidence="11">
    <location>
        <begin position="1"/>
        <end position="222"/>
    </location>
</feature>
<dbReference type="GO" id="GO:0045033">
    <property type="term" value="P:peroxisome inheritance"/>
    <property type="evidence" value="ECO:0007669"/>
    <property type="project" value="UniProtKB-ARBA"/>
</dbReference>
<feature type="compositionally biased region" description="Polar residues" evidence="11">
    <location>
        <begin position="1066"/>
        <end position="1076"/>
    </location>
</feature>
<evidence type="ECO:0000313" key="14">
    <source>
        <dbReference type="Proteomes" id="UP000606974"/>
    </source>
</evidence>
<feature type="region of interest" description="Disordered" evidence="11">
    <location>
        <begin position="628"/>
        <end position="1181"/>
    </location>
</feature>
<keyword evidence="7 10" id="KW-0067">ATP-binding</keyword>
<feature type="compositionally biased region" description="Gly residues" evidence="11">
    <location>
        <begin position="1087"/>
        <end position="1097"/>
    </location>
</feature>
<dbReference type="EMBL" id="JAACFV010000024">
    <property type="protein sequence ID" value="KAF7510958.1"/>
    <property type="molecule type" value="Genomic_DNA"/>
</dbReference>
<dbReference type="InterPro" id="IPR008271">
    <property type="entry name" value="Ser/Thr_kinase_AS"/>
</dbReference>
<dbReference type="Gene3D" id="1.10.510.10">
    <property type="entry name" value="Transferase(Phosphotransferase) domain 1"/>
    <property type="match status" value="1"/>
</dbReference>
<evidence type="ECO:0000256" key="11">
    <source>
        <dbReference type="SAM" id="MobiDB-lite"/>
    </source>
</evidence>
<dbReference type="InterPro" id="IPR011009">
    <property type="entry name" value="Kinase-like_dom_sf"/>
</dbReference>
<feature type="compositionally biased region" description="Polar residues" evidence="11">
    <location>
        <begin position="63"/>
        <end position="98"/>
    </location>
</feature>
<dbReference type="OrthoDB" id="193931at2759"/>
<dbReference type="PANTHER" id="PTHR24346">
    <property type="entry name" value="MAP/MICROTUBULE AFFINITY-REGULATING KINASE"/>
    <property type="match status" value="1"/>
</dbReference>
<feature type="compositionally biased region" description="Polar residues" evidence="11">
    <location>
        <begin position="1"/>
        <end position="21"/>
    </location>
</feature>
<comment type="caution">
    <text evidence="13">The sequence shown here is derived from an EMBL/GenBank/DDBJ whole genome shotgun (WGS) entry which is preliminary data.</text>
</comment>
<feature type="compositionally biased region" description="Low complexity" evidence="11">
    <location>
        <begin position="119"/>
        <end position="151"/>
    </location>
</feature>
<evidence type="ECO:0000256" key="1">
    <source>
        <dbReference type="ARBA" id="ARBA00012513"/>
    </source>
</evidence>
<feature type="compositionally biased region" description="Polar residues" evidence="11">
    <location>
        <begin position="709"/>
        <end position="719"/>
    </location>
</feature>
<dbReference type="GO" id="GO:0035556">
    <property type="term" value="P:intracellular signal transduction"/>
    <property type="evidence" value="ECO:0007669"/>
    <property type="project" value="TreeGrafter"/>
</dbReference>
<dbReference type="Pfam" id="PF00069">
    <property type="entry name" value="Pkinase"/>
    <property type="match status" value="1"/>
</dbReference>
<dbReference type="PROSITE" id="PS00107">
    <property type="entry name" value="PROTEIN_KINASE_ATP"/>
    <property type="match status" value="1"/>
</dbReference>
<feature type="compositionally biased region" description="Polar residues" evidence="11">
    <location>
        <begin position="1016"/>
        <end position="1030"/>
    </location>
</feature>
<feature type="compositionally biased region" description="Polar residues" evidence="11">
    <location>
        <begin position="29"/>
        <end position="53"/>
    </location>
</feature>
<evidence type="ECO:0000256" key="3">
    <source>
        <dbReference type="ARBA" id="ARBA00022553"/>
    </source>
</evidence>
<keyword evidence="3" id="KW-0597">Phosphoprotein</keyword>
<gene>
    <name evidence="13" type="ORF">GJ744_005504</name>
</gene>
<evidence type="ECO:0000256" key="9">
    <source>
        <dbReference type="ARBA" id="ARBA00048679"/>
    </source>
</evidence>
<dbReference type="SUPFAM" id="SSF56112">
    <property type="entry name" value="Protein kinase-like (PK-like)"/>
    <property type="match status" value="1"/>
</dbReference>
<keyword evidence="4" id="KW-0808">Transferase</keyword>
<feature type="compositionally biased region" description="Polar residues" evidence="11">
    <location>
        <begin position="786"/>
        <end position="813"/>
    </location>
</feature>
<evidence type="ECO:0000256" key="2">
    <source>
        <dbReference type="ARBA" id="ARBA00022527"/>
    </source>
</evidence>
<feature type="binding site" evidence="10">
    <location>
        <position position="338"/>
    </location>
    <ligand>
        <name>ATP</name>
        <dbReference type="ChEBI" id="CHEBI:30616"/>
    </ligand>
</feature>
<keyword evidence="6" id="KW-0418">Kinase</keyword>
<dbReference type="SMART" id="SM00220">
    <property type="entry name" value="S_TKc"/>
    <property type="match status" value="1"/>
</dbReference>
<dbReference type="GO" id="GO:0000011">
    <property type="term" value="P:vacuole inheritance"/>
    <property type="evidence" value="ECO:0007669"/>
    <property type="project" value="UniProtKB-ARBA"/>
</dbReference>
<accession>A0A8H7E7D2</accession>
<keyword evidence="2" id="KW-0723">Serine/threonine-protein kinase</keyword>
<dbReference type="FunFam" id="1.10.510.10:FF:000397">
    <property type="entry name" value="Serine/threonine-protein kinase KIN4"/>
    <property type="match status" value="1"/>
</dbReference>
<evidence type="ECO:0000256" key="8">
    <source>
        <dbReference type="ARBA" id="ARBA00047899"/>
    </source>
</evidence>
<dbReference type="GO" id="GO:0005524">
    <property type="term" value="F:ATP binding"/>
    <property type="evidence" value="ECO:0007669"/>
    <property type="project" value="UniProtKB-UniRule"/>
</dbReference>
<dbReference type="EC" id="2.7.11.1" evidence="1"/>
<dbReference type="PROSITE" id="PS50011">
    <property type="entry name" value="PROTEIN_KINASE_DOM"/>
    <property type="match status" value="1"/>
</dbReference>
<keyword evidence="5 10" id="KW-0547">Nucleotide-binding</keyword>
<evidence type="ECO:0000313" key="13">
    <source>
        <dbReference type="EMBL" id="KAF7510958.1"/>
    </source>
</evidence>
<name>A0A8H7E7D2_9EURO</name>
<evidence type="ECO:0000256" key="5">
    <source>
        <dbReference type="ARBA" id="ARBA00022741"/>
    </source>
</evidence>
<comment type="catalytic activity">
    <reaction evidence="9">
        <text>L-seryl-[protein] + ATP = O-phospho-L-seryl-[protein] + ADP + H(+)</text>
        <dbReference type="Rhea" id="RHEA:17989"/>
        <dbReference type="Rhea" id="RHEA-COMP:9863"/>
        <dbReference type="Rhea" id="RHEA-COMP:11604"/>
        <dbReference type="ChEBI" id="CHEBI:15378"/>
        <dbReference type="ChEBI" id="CHEBI:29999"/>
        <dbReference type="ChEBI" id="CHEBI:30616"/>
        <dbReference type="ChEBI" id="CHEBI:83421"/>
        <dbReference type="ChEBI" id="CHEBI:456216"/>
        <dbReference type="EC" id="2.7.11.1"/>
    </reaction>
</comment>
<feature type="compositionally biased region" description="Polar residues" evidence="11">
    <location>
        <begin position="1118"/>
        <end position="1151"/>
    </location>
</feature>
<dbReference type="PANTHER" id="PTHR24346:SF110">
    <property type="entry name" value="NON-SPECIFIC SERINE_THREONINE PROTEIN KINASE"/>
    <property type="match status" value="1"/>
</dbReference>
<comment type="catalytic activity">
    <reaction evidence="8">
        <text>L-threonyl-[protein] + ATP = O-phospho-L-threonyl-[protein] + ADP + H(+)</text>
        <dbReference type="Rhea" id="RHEA:46608"/>
        <dbReference type="Rhea" id="RHEA-COMP:11060"/>
        <dbReference type="Rhea" id="RHEA-COMP:11605"/>
        <dbReference type="ChEBI" id="CHEBI:15378"/>
        <dbReference type="ChEBI" id="CHEBI:30013"/>
        <dbReference type="ChEBI" id="CHEBI:30616"/>
        <dbReference type="ChEBI" id="CHEBI:61977"/>
        <dbReference type="ChEBI" id="CHEBI:456216"/>
        <dbReference type="EC" id="2.7.11.1"/>
    </reaction>
</comment>
<dbReference type="Proteomes" id="UP000606974">
    <property type="component" value="Unassembled WGS sequence"/>
</dbReference>
<organism evidence="13 14">
    <name type="scientific">Endocarpon pusillum</name>
    <dbReference type="NCBI Taxonomy" id="364733"/>
    <lineage>
        <taxon>Eukaryota</taxon>
        <taxon>Fungi</taxon>
        <taxon>Dikarya</taxon>
        <taxon>Ascomycota</taxon>
        <taxon>Pezizomycotina</taxon>
        <taxon>Eurotiomycetes</taxon>
        <taxon>Chaetothyriomycetidae</taxon>
        <taxon>Verrucariales</taxon>
        <taxon>Verrucariaceae</taxon>
        <taxon>Endocarpon</taxon>
    </lineage>
</organism>
<dbReference type="InterPro" id="IPR017441">
    <property type="entry name" value="Protein_kinase_ATP_BS"/>
</dbReference>
<evidence type="ECO:0000259" key="12">
    <source>
        <dbReference type="PROSITE" id="PS50011"/>
    </source>
</evidence>
<evidence type="ECO:0000256" key="6">
    <source>
        <dbReference type="ARBA" id="ARBA00022777"/>
    </source>
</evidence>
<proteinExistence type="predicted"/>
<feature type="compositionally biased region" description="Polar residues" evidence="11">
    <location>
        <begin position="650"/>
        <end position="668"/>
    </location>
</feature>
<feature type="compositionally biased region" description="Basic and acidic residues" evidence="11">
    <location>
        <begin position="286"/>
        <end position="300"/>
    </location>
</feature>
<dbReference type="GO" id="GO:0004674">
    <property type="term" value="F:protein serine/threonine kinase activity"/>
    <property type="evidence" value="ECO:0007669"/>
    <property type="project" value="UniProtKB-KW"/>
</dbReference>
<dbReference type="InterPro" id="IPR000719">
    <property type="entry name" value="Prot_kinase_dom"/>
</dbReference>